<evidence type="ECO:0000313" key="2">
    <source>
        <dbReference type="EMBL" id="MBB5873941.1"/>
    </source>
</evidence>
<dbReference type="InterPro" id="IPR000182">
    <property type="entry name" value="GNAT_dom"/>
</dbReference>
<dbReference type="PROSITE" id="PS51186">
    <property type="entry name" value="GNAT"/>
    <property type="match status" value="1"/>
</dbReference>
<keyword evidence="3" id="KW-1185">Reference proteome</keyword>
<dbReference type="Pfam" id="PF13302">
    <property type="entry name" value="Acetyltransf_3"/>
    <property type="match status" value="1"/>
</dbReference>
<proteinExistence type="predicted"/>
<evidence type="ECO:0000313" key="3">
    <source>
        <dbReference type="Proteomes" id="UP000587527"/>
    </source>
</evidence>
<accession>A0A841C548</accession>
<dbReference type="Gene3D" id="3.40.630.30">
    <property type="match status" value="1"/>
</dbReference>
<dbReference type="SUPFAM" id="SSF55729">
    <property type="entry name" value="Acyl-CoA N-acyltransferases (Nat)"/>
    <property type="match status" value="1"/>
</dbReference>
<dbReference type="EMBL" id="JACHMN010000003">
    <property type="protein sequence ID" value="MBB5873941.1"/>
    <property type="molecule type" value="Genomic_DNA"/>
</dbReference>
<dbReference type="InterPro" id="IPR016181">
    <property type="entry name" value="Acyl_CoA_acyltransferase"/>
</dbReference>
<gene>
    <name evidence="2" type="ORF">F4553_007375</name>
</gene>
<protein>
    <submittedName>
        <fullName evidence="2">RimJ/RimL family protein N-acetyltransferase</fullName>
    </submittedName>
</protein>
<comment type="caution">
    <text evidence="2">The sequence shown here is derived from an EMBL/GenBank/DDBJ whole genome shotgun (WGS) entry which is preliminary data.</text>
</comment>
<feature type="domain" description="N-acetyltransferase" evidence="1">
    <location>
        <begin position="18"/>
        <end position="186"/>
    </location>
</feature>
<dbReference type="RefSeq" id="WP_184845643.1">
    <property type="nucleotide sequence ID" value="NZ_JACHMN010000003.1"/>
</dbReference>
<organism evidence="2 3">
    <name type="scientific">Allocatelliglobosispora scoriae</name>
    <dbReference type="NCBI Taxonomy" id="643052"/>
    <lineage>
        <taxon>Bacteria</taxon>
        <taxon>Bacillati</taxon>
        <taxon>Actinomycetota</taxon>
        <taxon>Actinomycetes</taxon>
        <taxon>Micromonosporales</taxon>
        <taxon>Micromonosporaceae</taxon>
        <taxon>Allocatelliglobosispora</taxon>
    </lineage>
</organism>
<name>A0A841C548_9ACTN</name>
<sequence length="211" mass="23403">MPHPYWPLFDLRLTAGDLMLRPVTEADLVPLARIQPADLETDPGLPALSDDPAQRHAMTVFQSYWERVGGWRPDDWKLPFAVFTGGALVGWQELEARDFAALRTVETSSWLTPSAQGRGLGKRMRIAVLALAFEGLAAQAAQTEAWHDNAASLGVSTAVGYADNGRTRHRRGTGADDMVRLRMTRAQWQARHPDHGVRIDNLPPCRHMFGA</sequence>
<keyword evidence="2" id="KW-0808">Transferase</keyword>
<dbReference type="GO" id="GO:0016747">
    <property type="term" value="F:acyltransferase activity, transferring groups other than amino-acyl groups"/>
    <property type="evidence" value="ECO:0007669"/>
    <property type="project" value="InterPro"/>
</dbReference>
<dbReference type="Proteomes" id="UP000587527">
    <property type="component" value="Unassembled WGS sequence"/>
</dbReference>
<evidence type="ECO:0000259" key="1">
    <source>
        <dbReference type="PROSITE" id="PS51186"/>
    </source>
</evidence>
<dbReference type="AlphaFoldDB" id="A0A841C548"/>
<reference evidence="2 3" key="1">
    <citation type="submission" date="2020-08" db="EMBL/GenBank/DDBJ databases">
        <title>Sequencing the genomes of 1000 actinobacteria strains.</title>
        <authorList>
            <person name="Klenk H.-P."/>
        </authorList>
    </citation>
    <scope>NUCLEOTIDE SEQUENCE [LARGE SCALE GENOMIC DNA]</scope>
    <source>
        <strain evidence="2 3">DSM 45362</strain>
    </source>
</reference>